<dbReference type="SUPFAM" id="SSF53850">
    <property type="entry name" value="Periplasmic binding protein-like II"/>
    <property type="match status" value="1"/>
</dbReference>
<dbReference type="OrthoDB" id="9802202at2"/>
<reference evidence="2 3" key="1">
    <citation type="submission" date="2019-03" db="EMBL/GenBank/DDBJ databases">
        <title>Genomic Encyclopedia of Type Strains, Phase IV (KMG-IV): sequencing the most valuable type-strain genomes for metagenomic binning, comparative biology and taxonomic classification.</title>
        <authorList>
            <person name="Goeker M."/>
        </authorList>
    </citation>
    <scope>NUCLEOTIDE SEQUENCE [LARGE SCALE GENOMIC DNA]</scope>
    <source>
        <strain evidence="2 3">DSM 24984</strain>
    </source>
</reference>
<dbReference type="Proteomes" id="UP000294614">
    <property type="component" value="Unassembled WGS sequence"/>
</dbReference>
<dbReference type="AlphaFoldDB" id="A0A4R1K9N8"/>
<feature type="chain" id="PRO_5020238110" evidence="1">
    <location>
        <begin position="26"/>
        <end position="334"/>
    </location>
</feature>
<dbReference type="Gene3D" id="3.40.190.10">
    <property type="entry name" value="Periplasmic binding protein-like II"/>
    <property type="match status" value="2"/>
</dbReference>
<evidence type="ECO:0000313" key="2">
    <source>
        <dbReference type="EMBL" id="TCK59879.1"/>
    </source>
</evidence>
<evidence type="ECO:0000256" key="1">
    <source>
        <dbReference type="SAM" id="SignalP"/>
    </source>
</evidence>
<dbReference type="RefSeq" id="WP_132874034.1">
    <property type="nucleotide sequence ID" value="NZ_JAJUHT010000005.1"/>
</dbReference>
<dbReference type="PANTHER" id="PTHR30024:SF21">
    <property type="entry name" value="ABC TRANSPORTER SUBSTRATE-BINDING PROTEIN"/>
    <property type="match status" value="1"/>
</dbReference>
<keyword evidence="3" id="KW-1185">Reference proteome</keyword>
<gene>
    <name evidence="2" type="ORF">C8D98_2046</name>
</gene>
<proteinExistence type="predicted"/>
<evidence type="ECO:0000313" key="3">
    <source>
        <dbReference type="Proteomes" id="UP000294614"/>
    </source>
</evidence>
<organism evidence="2 3">
    <name type="scientific">Seleniivibrio woodruffii</name>
    <dbReference type="NCBI Taxonomy" id="1078050"/>
    <lineage>
        <taxon>Bacteria</taxon>
        <taxon>Pseudomonadati</taxon>
        <taxon>Deferribacterota</taxon>
        <taxon>Deferribacteres</taxon>
        <taxon>Deferribacterales</taxon>
        <taxon>Geovibrionaceae</taxon>
        <taxon>Seleniivibrio</taxon>
    </lineage>
</organism>
<feature type="signal peptide" evidence="1">
    <location>
        <begin position="1"/>
        <end position="25"/>
    </location>
</feature>
<name>A0A4R1K9N8_9BACT</name>
<dbReference type="EMBL" id="SMGG01000005">
    <property type="protein sequence ID" value="TCK59879.1"/>
    <property type="molecule type" value="Genomic_DNA"/>
</dbReference>
<accession>A0A4R1K9N8</accession>
<comment type="caution">
    <text evidence="2">The sequence shown here is derived from an EMBL/GenBank/DDBJ whole genome shotgun (WGS) entry which is preliminary data.</text>
</comment>
<keyword evidence="1" id="KW-0732">Signal</keyword>
<dbReference type="PANTHER" id="PTHR30024">
    <property type="entry name" value="ALIPHATIC SULFONATES-BINDING PROTEIN-RELATED"/>
    <property type="match status" value="1"/>
</dbReference>
<dbReference type="Pfam" id="PF13379">
    <property type="entry name" value="NMT1_2"/>
    <property type="match status" value="1"/>
</dbReference>
<sequence length="334" mass="35821">MIKKFCALVMVYTFLTITVIPAANAGTPVNIGYQGVLCEIATYIAVEKGFFTEEGLDVTLVKGDWNTVKDGLAAGKIAAAQGLLMNWLKPIEQGLDVKLTVGVHTGCLKIISSKASGITAVTQLKGKKVGVPSIGSAPHLLAFRATAIAGLSPEKDIQWKIFPPAELKIALEKGEVDAVAVADPIGAIIEKGVPGAVTLVDSAKTKPYVDEYCCLIGVNGKLVRENPELAAKITRAFAKSAKWISLNRAEAAAIITEKKYVPIDKEFAAQIVEHYDYQPSTNAAKSAVLYAAKELKKVDILAPSTDPEKLAKFVFADLPGLDQYKNIKRNYGKY</sequence>
<protein>
    <submittedName>
        <fullName evidence="2">NitT/TauT family transport system substrate-binding protein</fullName>
    </submittedName>
</protein>